<dbReference type="PANTHER" id="PTHR11203">
    <property type="entry name" value="CLEAVAGE AND POLYADENYLATION SPECIFICITY FACTOR FAMILY MEMBER"/>
    <property type="match status" value="1"/>
</dbReference>
<gene>
    <name evidence="2" type="ORF">SAMN04488057_101460</name>
</gene>
<name>A0A1M7ITI4_9BACT</name>
<evidence type="ECO:0000313" key="2">
    <source>
        <dbReference type="EMBL" id="SHM44040.1"/>
    </source>
</evidence>
<feature type="domain" description="Metallo-beta-lactamase" evidence="1">
    <location>
        <begin position="20"/>
        <end position="131"/>
    </location>
</feature>
<dbReference type="InterPro" id="IPR026360">
    <property type="entry name" value="Xnuc_lig_assoc"/>
</dbReference>
<dbReference type="NCBIfam" id="TIGR04122">
    <property type="entry name" value="Xnuc_lig_assoc"/>
    <property type="match status" value="1"/>
</dbReference>
<reference evidence="2 3" key="1">
    <citation type="submission" date="2016-11" db="EMBL/GenBank/DDBJ databases">
        <authorList>
            <person name="Jaros S."/>
            <person name="Januszkiewicz K."/>
            <person name="Wedrychowicz H."/>
        </authorList>
    </citation>
    <scope>NUCLEOTIDE SEQUENCE [LARGE SCALE GENOMIC DNA]</scope>
    <source>
        <strain evidence="2 3">CGMCC 1.6102</strain>
    </source>
</reference>
<dbReference type="GO" id="GO:0004521">
    <property type="term" value="F:RNA endonuclease activity"/>
    <property type="evidence" value="ECO:0007669"/>
    <property type="project" value="TreeGrafter"/>
</dbReference>
<dbReference type="STRING" id="388280.SAMN04488057_101460"/>
<dbReference type="InterPro" id="IPR036866">
    <property type="entry name" value="RibonucZ/Hydroxyglut_hydro"/>
</dbReference>
<dbReference type="EMBL" id="FRCY01000001">
    <property type="protein sequence ID" value="SHM44040.1"/>
    <property type="molecule type" value="Genomic_DNA"/>
</dbReference>
<accession>A0A1M7ITI4</accession>
<evidence type="ECO:0000313" key="3">
    <source>
        <dbReference type="Proteomes" id="UP000184513"/>
    </source>
</evidence>
<dbReference type="Gene3D" id="3.60.15.10">
    <property type="entry name" value="Ribonuclease Z/Hydroxyacylglutathione hydrolase-like"/>
    <property type="match status" value="1"/>
</dbReference>
<dbReference type="RefSeq" id="WP_073091196.1">
    <property type="nucleotide sequence ID" value="NZ_FRCY01000001.1"/>
</dbReference>
<organism evidence="2 3">
    <name type="scientific">Cyclobacterium lianum</name>
    <dbReference type="NCBI Taxonomy" id="388280"/>
    <lineage>
        <taxon>Bacteria</taxon>
        <taxon>Pseudomonadati</taxon>
        <taxon>Bacteroidota</taxon>
        <taxon>Cytophagia</taxon>
        <taxon>Cytophagales</taxon>
        <taxon>Cyclobacteriaceae</taxon>
        <taxon>Cyclobacterium</taxon>
    </lineage>
</organism>
<dbReference type="InterPro" id="IPR001279">
    <property type="entry name" value="Metallo-B-lactamas"/>
</dbReference>
<dbReference type="OrthoDB" id="9803916at2"/>
<evidence type="ECO:0000259" key="1">
    <source>
        <dbReference type="Pfam" id="PF00753"/>
    </source>
</evidence>
<dbReference type="SUPFAM" id="SSF56281">
    <property type="entry name" value="Metallo-hydrolase/oxidoreductase"/>
    <property type="match status" value="1"/>
</dbReference>
<sequence>MITLDDKGIFCPQAGIYVDPWKPVERAVITHAHADHARWGMKHYLAHEQSRSILKYRLGADINLETLPYNTAIHINGVRLSLHPAGHIPGSAQVRLEYKGQVAVVSGDYKTEADGISSPFTPISCHVFVSECTFGLPIYRWDRQESIFAGLNKWWADNAAENRCTVVFAYSLGKAQRILRHLDQDTGPVFVHGSIWNTNAALEADGILLPEVRKVSREIPKTQYKNALVLAPPSAAGSPWMKQFAPYRTAICSGWMNVRGTRRRRAADAGFVLSDHADWAGLNGAIAATGASKIYLTHGFNEAFARHLREQGLEALVLDTLFEGDAADARDD</sequence>
<proteinExistence type="predicted"/>
<dbReference type="AlphaFoldDB" id="A0A1M7ITI4"/>
<dbReference type="Proteomes" id="UP000184513">
    <property type="component" value="Unassembled WGS sequence"/>
</dbReference>
<dbReference type="Pfam" id="PF00753">
    <property type="entry name" value="Lactamase_B"/>
    <property type="match status" value="1"/>
</dbReference>
<dbReference type="PANTHER" id="PTHR11203:SF49">
    <property type="entry name" value="BLL1145 PROTEIN"/>
    <property type="match status" value="1"/>
</dbReference>
<dbReference type="InterPro" id="IPR050698">
    <property type="entry name" value="MBL"/>
</dbReference>
<keyword evidence="3" id="KW-1185">Reference proteome</keyword>
<protein>
    <submittedName>
        <fullName evidence="2">Putative mRNA 3-end processing factor</fullName>
    </submittedName>
</protein>